<dbReference type="InterPro" id="IPR013783">
    <property type="entry name" value="Ig-like_fold"/>
</dbReference>
<protein>
    <recommendedName>
        <fullName evidence="5">CARDB domain-containing protein</fullName>
    </recommendedName>
</protein>
<evidence type="ECO:0000256" key="1">
    <source>
        <dbReference type="SAM" id="MobiDB-lite"/>
    </source>
</evidence>
<feature type="compositionally biased region" description="Basic and acidic residues" evidence="1">
    <location>
        <begin position="1"/>
        <end position="12"/>
    </location>
</feature>
<name>A0A1F6DSD4_9BACT</name>
<feature type="compositionally biased region" description="Pro residues" evidence="1">
    <location>
        <begin position="202"/>
        <end position="222"/>
    </location>
</feature>
<feature type="region of interest" description="Disordered" evidence="1">
    <location>
        <begin position="195"/>
        <end position="223"/>
    </location>
</feature>
<dbReference type="EMBL" id="MFLH01000031">
    <property type="protein sequence ID" value="OGG64227.1"/>
    <property type="molecule type" value="Genomic_DNA"/>
</dbReference>
<accession>A0A1F6DSD4</accession>
<evidence type="ECO:0008006" key="5">
    <source>
        <dbReference type="Google" id="ProtNLM"/>
    </source>
</evidence>
<reference evidence="3 4" key="1">
    <citation type="journal article" date="2016" name="Nat. Commun.">
        <title>Thousands of microbial genomes shed light on interconnected biogeochemical processes in an aquifer system.</title>
        <authorList>
            <person name="Anantharaman K."/>
            <person name="Brown C.T."/>
            <person name="Hug L.A."/>
            <person name="Sharon I."/>
            <person name="Castelle C.J."/>
            <person name="Probst A.J."/>
            <person name="Thomas B.C."/>
            <person name="Singh A."/>
            <person name="Wilkins M.J."/>
            <person name="Karaoz U."/>
            <person name="Brodie E.L."/>
            <person name="Williams K.H."/>
            <person name="Hubbard S.S."/>
            <person name="Banfield J.F."/>
        </authorList>
    </citation>
    <scope>NUCLEOTIDE SEQUENCE [LARGE SCALE GENOMIC DNA]</scope>
</reference>
<feature type="region of interest" description="Disordered" evidence="1">
    <location>
        <begin position="1"/>
        <end position="28"/>
    </location>
</feature>
<organism evidence="3 4">
    <name type="scientific">Candidatus Kaiserbacteria bacterium RIFCSPHIGHO2_02_FULL_54_11b</name>
    <dbReference type="NCBI Taxonomy" id="1798494"/>
    <lineage>
        <taxon>Bacteria</taxon>
        <taxon>Candidatus Kaiseribacteriota</taxon>
    </lineage>
</organism>
<proteinExistence type="predicted"/>
<evidence type="ECO:0000313" key="4">
    <source>
        <dbReference type="Proteomes" id="UP000178328"/>
    </source>
</evidence>
<feature type="transmembrane region" description="Helical" evidence="2">
    <location>
        <begin position="39"/>
        <end position="61"/>
    </location>
</feature>
<sequence>MADEAHVVKTTETKTAQTTYPSGAHETVVRPAPEQSPSLLSNILAIVGFIIVVVIVLWGLFHIANLGLPWLSSLFGNRSSSIQVSAPANVTSDTAFAVTWKYSTSEKGTYAFLYQCKDTVRLETTDARGLVNTVPCGAAFTVATTNNSLMLMPKLSGTATTSVPLTVIFMPSATSSEQVQGSATVSVSPRAGAPIVVRPPATTTPPTPRPTPTPVTPQPRPTGPADLSVQIISVDSDGAGGGIAVFEISNVGRSSTGTYHFTAQLPTHDGYLYSSPLQSSLAPGDRMLNTLRFSQAVSGLFSVVVDPANARYESNTTNNYASRQVSMPYNNYNQYQPYQNYNPYPIVY</sequence>
<dbReference type="AlphaFoldDB" id="A0A1F6DSD4"/>
<keyword evidence="2" id="KW-0812">Transmembrane</keyword>
<dbReference type="Gene3D" id="2.60.40.10">
    <property type="entry name" value="Immunoglobulins"/>
    <property type="match status" value="1"/>
</dbReference>
<gene>
    <name evidence="3" type="ORF">A3C18_03595</name>
</gene>
<evidence type="ECO:0000313" key="3">
    <source>
        <dbReference type="EMBL" id="OGG64227.1"/>
    </source>
</evidence>
<evidence type="ECO:0000256" key="2">
    <source>
        <dbReference type="SAM" id="Phobius"/>
    </source>
</evidence>
<comment type="caution">
    <text evidence="3">The sequence shown here is derived from an EMBL/GenBank/DDBJ whole genome shotgun (WGS) entry which is preliminary data.</text>
</comment>
<keyword evidence="2" id="KW-1133">Transmembrane helix</keyword>
<dbReference type="Proteomes" id="UP000178328">
    <property type="component" value="Unassembled WGS sequence"/>
</dbReference>
<keyword evidence="2" id="KW-0472">Membrane</keyword>